<dbReference type="SUPFAM" id="SSF82171">
    <property type="entry name" value="DPP6 N-terminal domain-like"/>
    <property type="match status" value="1"/>
</dbReference>
<proteinExistence type="predicted"/>
<dbReference type="AlphaFoldDB" id="K9YLP2"/>
<evidence type="ECO:0000256" key="1">
    <source>
        <dbReference type="SAM" id="Phobius"/>
    </source>
</evidence>
<organism evidence="2 3">
    <name type="scientific">Cyanobacterium stanieri (strain ATCC 29140 / PCC 7202)</name>
    <dbReference type="NCBI Taxonomy" id="292563"/>
    <lineage>
        <taxon>Bacteria</taxon>
        <taxon>Bacillati</taxon>
        <taxon>Cyanobacteriota</taxon>
        <taxon>Cyanophyceae</taxon>
        <taxon>Oscillatoriophycideae</taxon>
        <taxon>Chroococcales</taxon>
        <taxon>Geminocystaceae</taxon>
        <taxon>Cyanobacterium</taxon>
    </lineage>
</organism>
<name>K9YLP2_CYASC</name>
<dbReference type="BioCyc" id="CSTA292563:G1353-1900-MONOMER"/>
<dbReference type="HOGENOM" id="CLU_545948_0_0_3"/>
<dbReference type="KEGG" id="csn:Cyast_1891"/>
<gene>
    <name evidence="2" type="ordered locus">Cyast_1891</name>
</gene>
<dbReference type="eggNOG" id="COG0823">
    <property type="taxonomic scope" value="Bacteria"/>
</dbReference>
<accession>K9YLP2</accession>
<reference evidence="3" key="1">
    <citation type="journal article" date="2013" name="Proc. Natl. Acad. Sci. U.S.A.">
        <title>Improving the coverage of the cyanobacterial phylum using diversity-driven genome sequencing.</title>
        <authorList>
            <person name="Shih P.M."/>
            <person name="Wu D."/>
            <person name="Latifi A."/>
            <person name="Axen S.D."/>
            <person name="Fewer D.P."/>
            <person name="Talla E."/>
            <person name="Calteau A."/>
            <person name="Cai F."/>
            <person name="Tandeau de Marsac N."/>
            <person name="Rippka R."/>
            <person name="Herdman M."/>
            <person name="Sivonen K."/>
            <person name="Coursin T."/>
            <person name="Laurent T."/>
            <person name="Goodwin L."/>
            <person name="Nolan M."/>
            <person name="Davenport K.W."/>
            <person name="Han C.S."/>
            <person name="Rubin E.M."/>
            <person name="Eisen J.A."/>
            <person name="Woyke T."/>
            <person name="Gugger M."/>
            <person name="Kerfeld C.A."/>
        </authorList>
    </citation>
    <scope>NUCLEOTIDE SEQUENCE [LARGE SCALE GENOMIC DNA]</scope>
    <source>
        <strain evidence="3">ATCC 29140 / PCC 7202</strain>
    </source>
</reference>
<keyword evidence="1" id="KW-0812">Transmembrane</keyword>
<evidence type="ECO:0000313" key="2">
    <source>
        <dbReference type="EMBL" id="AFZ47846.1"/>
    </source>
</evidence>
<dbReference type="STRING" id="292563.Cyast_1891"/>
<feature type="transmembrane region" description="Helical" evidence="1">
    <location>
        <begin position="12"/>
        <end position="31"/>
    </location>
</feature>
<keyword evidence="3" id="KW-1185">Reference proteome</keyword>
<dbReference type="EMBL" id="CP003940">
    <property type="protein sequence ID" value="AFZ47846.1"/>
    <property type="molecule type" value="Genomic_DNA"/>
</dbReference>
<sequence>MKKVTYQETIDKISLFTISICTIIILILVIGSRVCPNDICLFSTNPHVERFSWDSRKINSNDNAFILDFDRPVSRESVEDNLEIEPALPGRISWAGKRLVYTLNNVIPYGRSYRLSLKDAQEQFRGREELGAEIEPFVGQFQSRDKAFAYVGSEGAETGRLILNNTTKENQTILTPENLTVVDFKFTPNTEKIIFSASERNNNQDGVRDLFIYEVTTGLSDDGNPKIPGQLKTILGKDNYLNNRFDLAGENGDIIIVQRIRKDDPTDFDLWKIEEGKIPQKLNTDGGSFIITPDRSAIAIAQGEGISIVPIQRQQEEVESLNFLPQYGQVLTFTRDGTGAAMINFNTDNPELRYTRSLFYVNNQGVEKELVTIEGSIVDCEFSPNGNSLFCLLTELIETETEFQEKPYFVGIDIESENVIPLLALPHYQDIRISISPDGSGILFDQLVTESMMDENNMLDDMPAGELFSDSAELILTSRLWLLNLPRADSPQASLQELPIGGLKPQWSP</sequence>
<keyword evidence="1" id="KW-0472">Membrane</keyword>
<protein>
    <recommendedName>
        <fullName evidence="4">SbsA Ig-like domain-containing protein</fullName>
    </recommendedName>
</protein>
<evidence type="ECO:0008006" key="4">
    <source>
        <dbReference type="Google" id="ProtNLM"/>
    </source>
</evidence>
<dbReference type="Gene3D" id="2.60.40.3710">
    <property type="match status" value="1"/>
</dbReference>
<dbReference type="Proteomes" id="UP000010483">
    <property type="component" value="Chromosome"/>
</dbReference>
<evidence type="ECO:0000313" key="3">
    <source>
        <dbReference type="Proteomes" id="UP000010483"/>
    </source>
</evidence>
<keyword evidence="1" id="KW-1133">Transmembrane helix</keyword>
<dbReference type="PATRIC" id="fig|292563.3.peg.1977"/>